<evidence type="ECO:0000313" key="2">
    <source>
        <dbReference type="Proteomes" id="UP000248925"/>
    </source>
</evidence>
<comment type="caution">
    <text evidence="1">The sequence shown here is derived from an EMBL/GenBank/DDBJ whole genome shotgun (WGS) entry which is preliminary data.</text>
</comment>
<accession>A0A2W4C5A8</accession>
<dbReference type="AlphaFoldDB" id="A0A2W4C5A8"/>
<dbReference type="EMBL" id="PCDP01000065">
    <property type="protein sequence ID" value="PZM08839.1"/>
    <property type="molecule type" value="Genomic_DNA"/>
</dbReference>
<proteinExistence type="predicted"/>
<evidence type="ECO:0000313" key="1">
    <source>
        <dbReference type="EMBL" id="PZM08839.1"/>
    </source>
</evidence>
<sequence length="86" mass="9497">MCAYDVSCEFPIKKVALNAEDIADQNTCLYLACVGPHEAINPPPFHGYGWAENVKLLEASAFIHCTGALLQQENEKSRSDGNRQEN</sequence>
<name>A0A2W4C5A8_9HYPH</name>
<gene>
    <name evidence="1" type="ORF">CPY51_28150</name>
</gene>
<dbReference type="Proteomes" id="UP000248925">
    <property type="component" value="Unassembled WGS sequence"/>
</dbReference>
<protein>
    <submittedName>
        <fullName evidence="1">Uncharacterized protein</fullName>
    </submittedName>
</protein>
<organism evidence="1 2">
    <name type="scientific">Rhizobium tubonense</name>
    <dbReference type="NCBI Taxonomy" id="484088"/>
    <lineage>
        <taxon>Bacteria</taxon>
        <taxon>Pseudomonadati</taxon>
        <taxon>Pseudomonadota</taxon>
        <taxon>Alphaproteobacteria</taxon>
        <taxon>Hyphomicrobiales</taxon>
        <taxon>Rhizobiaceae</taxon>
        <taxon>Rhizobium/Agrobacterium group</taxon>
        <taxon>Rhizobium</taxon>
    </lineage>
</organism>
<keyword evidence="2" id="KW-1185">Reference proteome</keyword>
<reference evidence="1 2" key="1">
    <citation type="journal article" date="2018" name="Sci. Rep.">
        <title>Rhizobium tumorigenes sp. nov., a novel plant tumorigenic bacterium isolated from cane gall tumors on thornless blackberry.</title>
        <authorList>
            <person name="Kuzmanovi N."/>
            <person name="Smalla K."/>
            <person name="Gronow S."/>
            <person name="PuBawska J."/>
        </authorList>
    </citation>
    <scope>NUCLEOTIDE SEQUENCE [LARGE SCALE GENOMIC DNA]</scope>
    <source>
        <strain evidence="1 2">CCBAU 85046</strain>
    </source>
</reference>